<name>A0ABP1IZ83_9EUKA</name>
<evidence type="ECO:0000313" key="4">
    <source>
        <dbReference type="EMBL" id="CAL6026861.1"/>
    </source>
</evidence>
<dbReference type="Gene3D" id="1.10.220.10">
    <property type="entry name" value="Annexin"/>
    <property type="match status" value="3"/>
</dbReference>
<organism evidence="4 5">
    <name type="scientific">Hexamita inflata</name>
    <dbReference type="NCBI Taxonomy" id="28002"/>
    <lineage>
        <taxon>Eukaryota</taxon>
        <taxon>Metamonada</taxon>
        <taxon>Diplomonadida</taxon>
        <taxon>Hexamitidae</taxon>
        <taxon>Hexamitinae</taxon>
        <taxon>Hexamita</taxon>
    </lineage>
</organism>
<evidence type="ECO:0000313" key="5">
    <source>
        <dbReference type="Proteomes" id="UP001642409"/>
    </source>
</evidence>
<accession>A0ABP1IZ83</accession>
<dbReference type="SUPFAM" id="SSF47874">
    <property type="entry name" value="Annexin"/>
    <property type="match status" value="1"/>
</dbReference>
<dbReference type="Pfam" id="PF00191">
    <property type="entry name" value="Annexin"/>
    <property type="match status" value="1"/>
</dbReference>
<protein>
    <submittedName>
        <fullName evidence="4">Annexin_2</fullName>
    </submittedName>
</protein>
<evidence type="ECO:0000256" key="3">
    <source>
        <dbReference type="ARBA" id="ARBA00023216"/>
    </source>
</evidence>
<dbReference type="PANTHER" id="PTHR10502">
    <property type="entry name" value="ANNEXIN"/>
    <property type="match status" value="1"/>
</dbReference>
<dbReference type="EMBL" id="CAXDID020000103">
    <property type="protein sequence ID" value="CAL6026861.1"/>
    <property type="molecule type" value="Genomic_DNA"/>
</dbReference>
<dbReference type="Proteomes" id="UP001642409">
    <property type="component" value="Unassembled WGS sequence"/>
</dbReference>
<reference evidence="4 5" key="1">
    <citation type="submission" date="2024-07" db="EMBL/GenBank/DDBJ databases">
        <authorList>
            <person name="Akdeniz Z."/>
        </authorList>
    </citation>
    <scope>NUCLEOTIDE SEQUENCE [LARGE SCALE GENOMIC DNA]</scope>
</reference>
<sequence length="340" mass="38858">MQTQLEYFNLQLQNGQTFDETKCSIQSKPLFQASDYVQFAQEIYDSCQFDSFDEQRFLNILLQCTVEDMCKVNHAFLACYGCSISSCITKDCNTNFEKVILGSVQNRYTFWATQIHQTLTLSTIDVSSLCDLIVMADSNDMSAINYEYQRLYGSQIQESITFTPFSEASHFSVDKSCTKLLCAWCSQLRYGRNSIEHDVVSLNESFKAEHADYNSLIRVLCTSTQVEFKMMCEQYHTKYSCTLRAAIENLENQYLRMAAVLAHDSLLNPASCCAQILRHALTSCDYNNMLVSLAVLFRDRYSSTVGRWYDGSISSDINGFVVSSQSDWNQGVLNQIWRAE</sequence>
<keyword evidence="3" id="KW-0041">Annexin</keyword>
<dbReference type="PANTHER" id="PTHR10502:SF102">
    <property type="entry name" value="ANNEXIN B11"/>
    <property type="match status" value="1"/>
</dbReference>
<gene>
    <name evidence="4" type="ORF">HINF_LOCUS31046</name>
</gene>
<comment type="caution">
    <text evidence="4">The sequence shown here is derived from an EMBL/GenBank/DDBJ whole genome shotgun (WGS) entry which is preliminary data.</text>
</comment>
<evidence type="ECO:0000256" key="1">
    <source>
        <dbReference type="ARBA" id="ARBA00007831"/>
    </source>
</evidence>
<keyword evidence="5" id="KW-1185">Reference proteome</keyword>
<evidence type="ECO:0000256" key="2">
    <source>
        <dbReference type="ARBA" id="ARBA00022737"/>
    </source>
</evidence>
<keyword evidence="2" id="KW-0677">Repeat</keyword>
<comment type="similarity">
    <text evidence="1">Belongs to the annexin family.</text>
</comment>
<dbReference type="InterPro" id="IPR018502">
    <property type="entry name" value="Annexin_repeat"/>
</dbReference>
<dbReference type="InterPro" id="IPR037104">
    <property type="entry name" value="Annexin_sf"/>
</dbReference>
<proteinExistence type="inferred from homology"/>